<dbReference type="CDD" id="cd12870">
    <property type="entry name" value="MqsA"/>
    <property type="match status" value="1"/>
</dbReference>
<comment type="caution">
    <text evidence="1">The sequence shown here is derived from an EMBL/GenBank/DDBJ whole genome shotgun (WGS) entry which is preliminary data.</text>
</comment>
<gene>
    <name evidence="1" type="ORF">A2625_04325</name>
</gene>
<accession>A0A1F4Q2T8</accession>
<proteinExistence type="predicted"/>
<evidence type="ECO:0000313" key="1">
    <source>
        <dbReference type="EMBL" id="OGB90190.1"/>
    </source>
</evidence>
<protein>
    <recommendedName>
        <fullName evidence="3">YgiT-type zinc finger domain-containing protein</fullName>
    </recommendedName>
</protein>
<dbReference type="AlphaFoldDB" id="A0A1F4Q2T8"/>
<dbReference type="EMBL" id="METM01000014">
    <property type="protein sequence ID" value="OGB90190.1"/>
    <property type="molecule type" value="Genomic_DNA"/>
</dbReference>
<evidence type="ECO:0008006" key="3">
    <source>
        <dbReference type="Google" id="ProtNLM"/>
    </source>
</evidence>
<evidence type="ECO:0000313" key="2">
    <source>
        <dbReference type="Proteomes" id="UP000178724"/>
    </source>
</evidence>
<organism evidence="1 2">
    <name type="scientific">candidate division WOR-1 bacterium RIFCSPHIGHO2_01_FULL_53_15</name>
    <dbReference type="NCBI Taxonomy" id="1802564"/>
    <lineage>
        <taxon>Bacteria</taxon>
        <taxon>Bacillati</taxon>
        <taxon>Saganbacteria</taxon>
    </lineage>
</organism>
<dbReference type="NCBIfam" id="TIGR03831">
    <property type="entry name" value="YgiT_finger"/>
    <property type="match status" value="1"/>
</dbReference>
<dbReference type="Proteomes" id="UP000178724">
    <property type="component" value="Unassembled WGS sequence"/>
</dbReference>
<name>A0A1F4Q2T8_UNCSA</name>
<reference evidence="1 2" key="1">
    <citation type="journal article" date="2016" name="Nat. Commun.">
        <title>Thousands of microbial genomes shed light on interconnected biogeochemical processes in an aquifer system.</title>
        <authorList>
            <person name="Anantharaman K."/>
            <person name="Brown C.T."/>
            <person name="Hug L.A."/>
            <person name="Sharon I."/>
            <person name="Castelle C.J."/>
            <person name="Probst A.J."/>
            <person name="Thomas B.C."/>
            <person name="Singh A."/>
            <person name="Wilkins M.J."/>
            <person name="Karaoz U."/>
            <person name="Brodie E.L."/>
            <person name="Williams K.H."/>
            <person name="Hubbard S.S."/>
            <person name="Banfield J.F."/>
        </authorList>
    </citation>
    <scope>NUCLEOTIDE SEQUENCE [LARGE SCALE GENOMIC DNA]</scope>
</reference>
<dbReference type="Gene3D" id="3.10.20.860">
    <property type="match status" value="1"/>
</dbReference>
<sequence length="83" mass="9103">MAIYDDCAYCGGKVVEKNIKKANFWGEELTALVDNVPAGVCTQCGEKYYKAEVLKVIEKIMKERSAIVSQAQVPVADFARANA</sequence>
<dbReference type="InterPro" id="IPR022453">
    <property type="entry name" value="Znf_MqsA-type"/>
</dbReference>